<evidence type="ECO:0000313" key="2">
    <source>
        <dbReference type="Proteomes" id="UP001066276"/>
    </source>
</evidence>
<sequence length="141" mass="14851">MQPGGRRTLSENAGRSGIVLGLNLLRYALLRGALMSGAYGFPTLLVLELRISPVPVCRIFSPVFSSSLSLWLACAEKRLRAGARECLLAAKFELSEKASDEDTDGVGVAISGLLSVSDKANLGLVGKSSCNVGVRIQQSGK</sequence>
<dbReference type="EMBL" id="JANPWB010000011">
    <property type="protein sequence ID" value="KAJ1124308.1"/>
    <property type="molecule type" value="Genomic_DNA"/>
</dbReference>
<proteinExistence type="predicted"/>
<gene>
    <name evidence="1" type="ORF">NDU88_002769</name>
</gene>
<evidence type="ECO:0000313" key="1">
    <source>
        <dbReference type="EMBL" id="KAJ1124308.1"/>
    </source>
</evidence>
<accession>A0AAV7PCM3</accession>
<dbReference type="Proteomes" id="UP001066276">
    <property type="component" value="Chromosome 7"/>
</dbReference>
<keyword evidence="2" id="KW-1185">Reference proteome</keyword>
<reference evidence="1" key="1">
    <citation type="journal article" date="2022" name="bioRxiv">
        <title>Sequencing and chromosome-scale assembly of the giantPleurodeles waltlgenome.</title>
        <authorList>
            <person name="Brown T."/>
            <person name="Elewa A."/>
            <person name="Iarovenko S."/>
            <person name="Subramanian E."/>
            <person name="Araus A.J."/>
            <person name="Petzold A."/>
            <person name="Susuki M."/>
            <person name="Suzuki K.-i.T."/>
            <person name="Hayashi T."/>
            <person name="Toyoda A."/>
            <person name="Oliveira C."/>
            <person name="Osipova E."/>
            <person name="Leigh N.D."/>
            <person name="Simon A."/>
            <person name="Yun M.H."/>
        </authorList>
    </citation>
    <scope>NUCLEOTIDE SEQUENCE</scope>
    <source>
        <strain evidence="1">20211129_DDA</strain>
        <tissue evidence="1">Liver</tissue>
    </source>
</reference>
<organism evidence="1 2">
    <name type="scientific">Pleurodeles waltl</name>
    <name type="common">Iberian ribbed newt</name>
    <dbReference type="NCBI Taxonomy" id="8319"/>
    <lineage>
        <taxon>Eukaryota</taxon>
        <taxon>Metazoa</taxon>
        <taxon>Chordata</taxon>
        <taxon>Craniata</taxon>
        <taxon>Vertebrata</taxon>
        <taxon>Euteleostomi</taxon>
        <taxon>Amphibia</taxon>
        <taxon>Batrachia</taxon>
        <taxon>Caudata</taxon>
        <taxon>Salamandroidea</taxon>
        <taxon>Salamandridae</taxon>
        <taxon>Pleurodelinae</taxon>
        <taxon>Pleurodeles</taxon>
    </lineage>
</organism>
<dbReference type="AlphaFoldDB" id="A0AAV7PCM3"/>
<protein>
    <submittedName>
        <fullName evidence="1">Uncharacterized protein</fullName>
    </submittedName>
</protein>
<name>A0AAV7PCM3_PLEWA</name>
<comment type="caution">
    <text evidence="1">The sequence shown here is derived from an EMBL/GenBank/DDBJ whole genome shotgun (WGS) entry which is preliminary data.</text>
</comment>